<dbReference type="GO" id="GO:0005975">
    <property type="term" value="P:carbohydrate metabolic process"/>
    <property type="evidence" value="ECO:0007669"/>
    <property type="project" value="InterPro"/>
</dbReference>
<keyword evidence="2" id="KW-1185">Reference proteome</keyword>
<accession>C5BPU8</accession>
<proteinExistence type="predicted"/>
<dbReference type="InterPro" id="IPR011330">
    <property type="entry name" value="Glyco_hydro/deAcase_b/a-brl"/>
</dbReference>
<reference evidence="1 2" key="1">
    <citation type="journal article" date="2009" name="PLoS ONE">
        <title>The complete genome of Teredinibacter turnerae T7901: an intracellular endosymbiont of marine wood-boring bivalves (shipworms).</title>
        <authorList>
            <person name="Yang J.C."/>
            <person name="Madupu R."/>
            <person name="Durkin A.S."/>
            <person name="Ekborg N.A."/>
            <person name="Pedamallu C.S."/>
            <person name="Hostetler J.B."/>
            <person name="Radune D."/>
            <person name="Toms B.S."/>
            <person name="Henrissat B."/>
            <person name="Coutinho P.M."/>
            <person name="Schwarz S."/>
            <person name="Field L."/>
            <person name="Trindade-Silva A.E."/>
            <person name="Soares C.A.G."/>
            <person name="Elshahawi S."/>
            <person name="Hanora A."/>
            <person name="Schmidt E.W."/>
            <person name="Haygood M.G."/>
            <person name="Posfai J."/>
            <person name="Benner J."/>
            <person name="Madinger C."/>
            <person name="Nove J."/>
            <person name="Anton B."/>
            <person name="Chaudhary K."/>
            <person name="Foster J."/>
            <person name="Holman A."/>
            <person name="Kumar S."/>
            <person name="Lessard P.A."/>
            <person name="Luyten Y.A."/>
            <person name="Slatko B."/>
            <person name="Wood N."/>
            <person name="Wu B."/>
            <person name="Teplitski M."/>
            <person name="Mougous J.D."/>
            <person name="Ward N."/>
            <person name="Eisen J.A."/>
            <person name="Badger J.H."/>
            <person name="Distel D.L."/>
        </authorList>
    </citation>
    <scope>NUCLEOTIDE SEQUENCE [LARGE SCALE GENOMIC DNA]</scope>
    <source>
        <strain evidence="2">ATCC 39867 / T7901</strain>
    </source>
</reference>
<dbReference type="SUPFAM" id="SSF88713">
    <property type="entry name" value="Glycoside hydrolase/deacetylase"/>
    <property type="match status" value="1"/>
</dbReference>
<dbReference type="RefSeq" id="WP_015820924.1">
    <property type="nucleotide sequence ID" value="NC_012997.1"/>
</dbReference>
<dbReference type="Pfam" id="PF03746">
    <property type="entry name" value="LamB_YcsF"/>
    <property type="match status" value="1"/>
</dbReference>
<dbReference type="OrthoDB" id="9773478at2"/>
<dbReference type="PANTHER" id="PTHR30292:SF0">
    <property type="entry name" value="5-OXOPROLINASE SUBUNIT A"/>
    <property type="match status" value="1"/>
</dbReference>
<name>C5BPU8_TERTT</name>
<dbReference type="PANTHER" id="PTHR30292">
    <property type="entry name" value="UNCHARACTERIZED PROTEIN YBGL-RELATED"/>
    <property type="match status" value="1"/>
</dbReference>
<protein>
    <submittedName>
        <fullName evidence="1">Lactam utilization protein LamB/YcsF</fullName>
    </submittedName>
</protein>
<dbReference type="NCBIfam" id="NF003816">
    <property type="entry name" value="PRK05406.1-5"/>
    <property type="match status" value="1"/>
</dbReference>
<dbReference type="Gene3D" id="3.20.20.370">
    <property type="entry name" value="Glycoside hydrolase/deacetylase"/>
    <property type="match status" value="1"/>
</dbReference>
<gene>
    <name evidence="1" type="ordered locus">TERTU_3205</name>
</gene>
<dbReference type="KEGG" id="ttu:TERTU_3205"/>
<dbReference type="eggNOG" id="COG1540">
    <property type="taxonomic scope" value="Bacteria"/>
</dbReference>
<dbReference type="EMBL" id="CP001614">
    <property type="protein sequence ID" value="ACR14810.1"/>
    <property type="molecule type" value="Genomic_DNA"/>
</dbReference>
<dbReference type="AlphaFoldDB" id="C5BPU8"/>
<dbReference type="HOGENOM" id="CLU_069535_0_0_6"/>
<dbReference type="CDD" id="cd10801">
    <property type="entry name" value="LamB_YcsF_like_1"/>
    <property type="match status" value="1"/>
</dbReference>
<evidence type="ECO:0000313" key="2">
    <source>
        <dbReference type="Proteomes" id="UP000009080"/>
    </source>
</evidence>
<dbReference type="Proteomes" id="UP000009080">
    <property type="component" value="Chromosome"/>
</dbReference>
<dbReference type="InterPro" id="IPR005501">
    <property type="entry name" value="LamB/YcsF/PxpA-like"/>
</dbReference>
<sequence>MVKLNCDLGEGLDALDAQVMPFLQMANIACGAHAGNPERLKKSLELAKAHAVTCGAHPGYPDRDNMGRQSLALSESALTDTLLSQLTLFQNLCRETATTMAYIKPHGALYNDMMCDLHLFARVVKILASHCPSIPVLIQAMPSNHEHVHIAAQLGQTLWFEGFADRAYAPSGRLEPRSKPGAVHTDIGTIVKQARELTENGRVQATNGNWIELQVDTLCVHSDTQNALTAVKQLHHYLDTQSEGPRV</sequence>
<dbReference type="STRING" id="377629.TERTU_3205"/>
<evidence type="ECO:0000313" key="1">
    <source>
        <dbReference type="EMBL" id="ACR14810.1"/>
    </source>
</evidence>
<organism evidence="1 2">
    <name type="scientific">Teredinibacter turnerae (strain ATCC 39867 / T7901)</name>
    <dbReference type="NCBI Taxonomy" id="377629"/>
    <lineage>
        <taxon>Bacteria</taxon>
        <taxon>Pseudomonadati</taxon>
        <taxon>Pseudomonadota</taxon>
        <taxon>Gammaproteobacteria</taxon>
        <taxon>Cellvibrionales</taxon>
        <taxon>Cellvibrionaceae</taxon>
        <taxon>Teredinibacter</taxon>
    </lineage>
</organism>